<keyword evidence="3" id="KW-1185">Reference proteome</keyword>
<dbReference type="eggNOG" id="COG3113">
    <property type="taxonomic scope" value="Bacteria"/>
</dbReference>
<dbReference type="CDD" id="cd07043">
    <property type="entry name" value="STAS_anti-anti-sigma_factors"/>
    <property type="match status" value="1"/>
</dbReference>
<evidence type="ECO:0000259" key="1">
    <source>
        <dbReference type="Pfam" id="PF13466"/>
    </source>
</evidence>
<feature type="domain" description="MlaB-like STAS" evidence="1">
    <location>
        <begin position="14"/>
        <end position="89"/>
    </location>
</feature>
<dbReference type="HOGENOM" id="CLU_2234897_0_0_6"/>
<dbReference type="InterPro" id="IPR058548">
    <property type="entry name" value="MlaB-like_STAS"/>
</dbReference>
<dbReference type="AlphaFoldDB" id="U5T5C7"/>
<evidence type="ECO:0000313" key="3">
    <source>
        <dbReference type="Proteomes" id="UP000017640"/>
    </source>
</evidence>
<dbReference type="Gene3D" id="3.30.750.24">
    <property type="entry name" value="STAS domain"/>
    <property type="match status" value="1"/>
</dbReference>
<evidence type="ECO:0000313" key="2">
    <source>
        <dbReference type="EMBL" id="AGY92511.1"/>
    </source>
</evidence>
<sequence length="105" mass="10965">MTAVQLVGTAPDGLRVEGDLTAAEVGALLERLPVSGDVHRVSLAGVRGIDSAGLALLLEWQRRLDDHQGTLELTAVPESLRALARISSVATLLDLEATDAENAGQ</sequence>
<accession>U5T5C7</accession>
<name>U5T5C7_9GAMM</name>
<dbReference type="Pfam" id="PF13466">
    <property type="entry name" value="STAS_2"/>
    <property type="match status" value="1"/>
</dbReference>
<dbReference type="InterPro" id="IPR036513">
    <property type="entry name" value="STAS_dom_sf"/>
</dbReference>
<dbReference type="Proteomes" id="UP000017640">
    <property type="component" value="Chromosome"/>
</dbReference>
<dbReference type="KEGG" id="spiu:SPICUR_07755"/>
<gene>
    <name evidence="2" type="ORF">SPICUR_07755</name>
</gene>
<dbReference type="EMBL" id="CP005990">
    <property type="protein sequence ID" value="AGY92511.1"/>
    <property type="molecule type" value="Genomic_DNA"/>
</dbReference>
<organism evidence="2 3">
    <name type="scientific">Spiribacter curvatus</name>
    <dbReference type="NCBI Taxonomy" id="1335757"/>
    <lineage>
        <taxon>Bacteria</taxon>
        <taxon>Pseudomonadati</taxon>
        <taxon>Pseudomonadota</taxon>
        <taxon>Gammaproteobacteria</taxon>
        <taxon>Chromatiales</taxon>
        <taxon>Ectothiorhodospiraceae</taxon>
        <taxon>Spiribacter</taxon>
    </lineage>
</organism>
<dbReference type="SUPFAM" id="SSF52091">
    <property type="entry name" value="SpoIIaa-like"/>
    <property type="match status" value="1"/>
</dbReference>
<protein>
    <recommendedName>
        <fullName evidence="1">MlaB-like STAS domain-containing protein</fullName>
    </recommendedName>
</protein>
<dbReference type="RefSeq" id="WP_023367747.1">
    <property type="nucleotide sequence ID" value="NC_022664.1"/>
</dbReference>
<dbReference type="OrthoDB" id="5297990at2"/>
<proteinExistence type="predicted"/>
<dbReference type="STRING" id="1335757.SPICUR_07755"/>
<reference evidence="2 3" key="1">
    <citation type="journal article" date="2013" name="BMC Genomics">
        <title>Genomes of "Spiribacter", a streamlined, successful halophilic bacterium.</title>
        <authorList>
            <person name="Lopez-Perez M."/>
            <person name="Ghai R."/>
            <person name="Leon M.J."/>
            <person name="Rodriguez-Olmos A."/>
            <person name="Copa-Patino J.L."/>
            <person name="Soliveri J."/>
            <person name="Sanchez-Porro C."/>
            <person name="Ventosa A."/>
            <person name="Rodriguez-Valera F."/>
        </authorList>
    </citation>
    <scope>NUCLEOTIDE SEQUENCE [LARGE SCALE GENOMIC DNA]</scope>
    <source>
        <strain evidence="2 3">UAH-SP71</strain>
    </source>
</reference>